<evidence type="ECO:0000313" key="3">
    <source>
        <dbReference type="Proteomes" id="UP001141806"/>
    </source>
</evidence>
<feature type="region of interest" description="Disordered" evidence="1">
    <location>
        <begin position="64"/>
        <end position="85"/>
    </location>
</feature>
<dbReference type="EMBL" id="JAMYWD010000012">
    <property type="protein sequence ID" value="KAJ4951651.1"/>
    <property type="molecule type" value="Genomic_DNA"/>
</dbReference>
<dbReference type="PANTHER" id="PTHR33237">
    <property type="entry name" value="F2P16.13 PROTEIN-RELATED"/>
    <property type="match status" value="1"/>
</dbReference>
<dbReference type="OrthoDB" id="674685at2759"/>
<name>A0A9Q0GPG4_9MAGN</name>
<sequence>MKSDTNNCRSIVMRREPNFQRRKSQLAYFINITINNKNFHDPLANLRFKIPKFLAKTVKKNHPSNNIVGDGEASDGDGDSDSDGNNKNIIQIWRTSRNLFPNKVKSFLTDVVGAKDPGIPSLSEVFGATKKDISDSDVSRNRELSGFYFDQNDLDDLEFYRTESLSSRSSTDSLNIEEYFVNKSPWGDANQNRQQICLVCRQRLTEVDLEKENFKNFKRVSDNMRGKRSIADEIGNDCRMGELLTRKLEVSQESGSDRDRNSDRGSWNNNHGDKGEKEDNKLWKKVWKKAWSNNHDDDDHGKKEDNKELCKKRILMGKRCRPLNLPDFIHYDENGNQIPEFRSKPSSF</sequence>
<comment type="caution">
    <text evidence="2">The sequence shown here is derived from an EMBL/GenBank/DDBJ whole genome shotgun (WGS) entry which is preliminary data.</text>
</comment>
<feature type="compositionally biased region" description="Acidic residues" evidence="1">
    <location>
        <begin position="72"/>
        <end position="82"/>
    </location>
</feature>
<evidence type="ECO:0000313" key="2">
    <source>
        <dbReference type="EMBL" id="KAJ4951651.1"/>
    </source>
</evidence>
<protein>
    <submittedName>
        <fullName evidence="2">Uncharacterized protein</fullName>
    </submittedName>
</protein>
<organism evidence="2 3">
    <name type="scientific">Protea cynaroides</name>
    <dbReference type="NCBI Taxonomy" id="273540"/>
    <lineage>
        <taxon>Eukaryota</taxon>
        <taxon>Viridiplantae</taxon>
        <taxon>Streptophyta</taxon>
        <taxon>Embryophyta</taxon>
        <taxon>Tracheophyta</taxon>
        <taxon>Spermatophyta</taxon>
        <taxon>Magnoliopsida</taxon>
        <taxon>Proteales</taxon>
        <taxon>Proteaceae</taxon>
        <taxon>Protea</taxon>
    </lineage>
</organism>
<feature type="compositionally biased region" description="Basic and acidic residues" evidence="1">
    <location>
        <begin position="249"/>
        <end position="263"/>
    </location>
</feature>
<reference evidence="2" key="1">
    <citation type="journal article" date="2023" name="Plant J.">
        <title>The genome of the king protea, Protea cynaroides.</title>
        <authorList>
            <person name="Chang J."/>
            <person name="Duong T.A."/>
            <person name="Schoeman C."/>
            <person name="Ma X."/>
            <person name="Roodt D."/>
            <person name="Barker N."/>
            <person name="Li Z."/>
            <person name="Van de Peer Y."/>
            <person name="Mizrachi E."/>
        </authorList>
    </citation>
    <scope>NUCLEOTIDE SEQUENCE</scope>
    <source>
        <tissue evidence="2">Young leaves</tissue>
    </source>
</reference>
<dbReference type="AlphaFoldDB" id="A0A9Q0GPG4"/>
<proteinExistence type="predicted"/>
<keyword evidence="3" id="KW-1185">Reference proteome</keyword>
<evidence type="ECO:0000256" key="1">
    <source>
        <dbReference type="SAM" id="MobiDB-lite"/>
    </source>
</evidence>
<dbReference type="PANTHER" id="PTHR33237:SF31">
    <property type="entry name" value="F2P16.13 PROTEIN"/>
    <property type="match status" value="1"/>
</dbReference>
<gene>
    <name evidence="2" type="ORF">NE237_028483</name>
</gene>
<feature type="region of interest" description="Disordered" evidence="1">
    <location>
        <begin position="249"/>
        <end position="279"/>
    </location>
</feature>
<accession>A0A9Q0GPG4</accession>
<dbReference type="Proteomes" id="UP001141806">
    <property type="component" value="Unassembled WGS sequence"/>
</dbReference>